<feature type="coiled-coil region" evidence="8">
    <location>
        <begin position="37"/>
        <end position="71"/>
    </location>
</feature>
<protein>
    <recommendedName>
        <fullName evidence="6 7">Large ribosomal subunit protein bL9</fullName>
    </recommendedName>
</protein>
<keyword evidence="4 7" id="KW-0689">Ribosomal protein</keyword>
<dbReference type="InterPro" id="IPR000244">
    <property type="entry name" value="Ribosomal_bL9"/>
</dbReference>
<evidence type="ECO:0000256" key="2">
    <source>
        <dbReference type="ARBA" id="ARBA00022730"/>
    </source>
</evidence>
<dbReference type="InterPro" id="IPR020069">
    <property type="entry name" value="Ribosomal_bL9_C"/>
</dbReference>
<dbReference type="InterPro" id="IPR020594">
    <property type="entry name" value="Ribosomal_bL9_bac/chp"/>
</dbReference>
<reference evidence="10" key="1">
    <citation type="submission" date="2017-08" db="EMBL/GenBank/DDBJ databases">
        <authorList>
            <person name="Imhoff J.F."/>
            <person name="Rahn T."/>
            <person name="Kuenzel S."/>
            <person name="Neulinger S.C."/>
        </authorList>
    </citation>
    <scope>NUCLEOTIDE SEQUENCE</scope>
    <source>
        <strain evidence="10">DSM 11080</strain>
    </source>
</reference>
<evidence type="ECO:0000259" key="9">
    <source>
        <dbReference type="PROSITE" id="PS00651"/>
    </source>
</evidence>
<keyword evidence="8" id="KW-0175">Coiled coil</keyword>
<evidence type="ECO:0000256" key="6">
    <source>
        <dbReference type="ARBA" id="ARBA00035292"/>
    </source>
</evidence>
<comment type="function">
    <text evidence="7">Binds to the 23S rRNA.</text>
</comment>
<keyword evidence="2 7" id="KW-0699">rRNA-binding</keyword>
<dbReference type="InterPro" id="IPR036791">
    <property type="entry name" value="Ribosomal_bL9_C_sf"/>
</dbReference>
<reference evidence="10" key="2">
    <citation type="journal article" date="2020" name="Microorganisms">
        <title>Osmotic Adaptation and Compatible Solute Biosynthesis of Phototrophic Bacteria as Revealed from Genome Analyses.</title>
        <authorList>
            <person name="Imhoff J.F."/>
            <person name="Rahn T."/>
            <person name="Kunzel S."/>
            <person name="Keller A."/>
            <person name="Neulinger S.C."/>
        </authorList>
    </citation>
    <scope>NUCLEOTIDE SEQUENCE</scope>
    <source>
        <strain evidence="10">DSM 11080</strain>
    </source>
</reference>
<dbReference type="Proteomes" id="UP001296776">
    <property type="component" value="Unassembled WGS sequence"/>
</dbReference>
<proteinExistence type="inferred from homology"/>
<keyword evidence="11" id="KW-1185">Reference proteome</keyword>
<sequence>MDLILMKKVRGLGELGDKVSVRAGYGRNYLIPSGLAKPATAENLKEFEARRAELEREAAEALAAAETRKAKLEGVIVTIPRKAGDEGRLFGSVGAADIATAITDGGIDVEVLKNEVRMPDGPFRATGDYDVALHLHSDVDVTVRVEVIPAD</sequence>
<comment type="similarity">
    <text evidence="1 7">Belongs to the bacterial ribosomal protein bL9 family.</text>
</comment>
<gene>
    <name evidence="7" type="primary">rplI</name>
    <name evidence="10" type="ORF">CKO40_00910</name>
</gene>
<dbReference type="Pfam" id="PF03948">
    <property type="entry name" value="Ribosomal_L9_C"/>
    <property type="match status" value="1"/>
</dbReference>
<dbReference type="InterPro" id="IPR036935">
    <property type="entry name" value="Ribosomal_bL9_N_sf"/>
</dbReference>
<evidence type="ECO:0000256" key="8">
    <source>
        <dbReference type="SAM" id="Coils"/>
    </source>
</evidence>
<comment type="caution">
    <text evidence="10">The sequence shown here is derived from an EMBL/GenBank/DDBJ whole genome shotgun (WGS) entry which is preliminary data.</text>
</comment>
<dbReference type="GO" id="GO:0019843">
    <property type="term" value="F:rRNA binding"/>
    <property type="evidence" value="ECO:0007669"/>
    <property type="project" value="UniProtKB-UniRule"/>
</dbReference>
<dbReference type="AlphaFoldDB" id="A0AAJ0X7K9"/>
<name>A0AAJ0X7K9_9GAMM</name>
<dbReference type="Gene3D" id="3.10.430.100">
    <property type="entry name" value="Ribosomal protein L9, C-terminal domain"/>
    <property type="match status" value="1"/>
</dbReference>
<dbReference type="GO" id="GO:0003735">
    <property type="term" value="F:structural constituent of ribosome"/>
    <property type="evidence" value="ECO:0007669"/>
    <property type="project" value="InterPro"/>
</dbReference>
<dbReference type="RefSeq" id="WP_200343835.1">
    <property type="nucleotide sequence ID" value="NZ_NRSJ01000001.1"/>
</dbReference>
<dbReference type="NCBIfam" id="TIGR00158">
    <property type="entry name" value="L9"/>
    <property type="match status" value="1"/>
</dbReference>
<dbReference type="GO" id="GO:1990904">
    <property type="term" value="C:ribonucleoprotein complex"/>
    <property type="evidence" value="ECO:0007669"/>
    <property type="project" value="UniProtKB-KW"/>
</dbReference>
<dbReference type="SUPFAM" id="SSF55658">
    <property type="entry name" value="L9 N-domain-like"/>
    <property type="match status" value="1"/>
</dbReference>
<dbReference type="GO" id="GO:0005840">
    <property type="term" value="C:ribosome"/>
    <property type="evidence" value="ECO:0007669"/>
    <property type="project" value="UniProtKB-KW"/>
</dbReference>
<feature type="domain" description="Ribosomal protein L9" evidence="9">
    <location>
        <begin position="13"/>
        <end position="40"/>
    </location>
</feature>
<dbReference type="Pfam" id="PF01281">
    <property type="entry name" value="Ribosomal_L9_N"/>
    <property type="match status" value="1"/>
</dbReference>
<keyword evidence="3 7" id="KW-0694">RNA-binding</keyword>
<evidence type="ECO:0000313" key="11">
    <source>
        <dbReference type="Proteomes" id="UP001296776"/>
    </source>
</evidence>
<dbReference type="GO" id="GO:0006412">
    <property type="term" value="P:translation"/>
    <property type="evidence" value="ECO:0007669"/>
    <property type="project" value="UniProtKB-UniRule"/>
</dbReference>
<dbReference type="InterPro" id="IPR009027">
    <property type="entry name" value="Ribosomal_bL9/RNase_H1_N"/>
</dbReference>
<evidence type="ECO:0000256" key="5">
    <source>
        <dbReference type="ARBA" id="ARBA00023274"/>
    </source>
</evidence>
<evidence type="ECO:0000256" key="7">
    <source>
        <dbReference type="HAMAP-Rule" id="MF_00503"/>
    </source>
</evidence>
<dbReference type="EMBL" id="NRSJ01000001">
    <property type="protein sequence ID" value="MBK1703146.1"/>
    <property type="molecule type" value="Genomic_DNA"/>
</dbReference>
<dbReference type="SUPFAM" id="SSF55653">
    <property type="entry name" value="Ribosomal protein L9 C-domain"/>
    <property type="match status" value="1"/>
</dbReference>
<evidence type="ECO:0000313" key="10">
    <source>
        <dbReference type="EMBL" id="MBK1703146.1"/>
    </source>
</evidence>
<organism evidence="10 11">
    <name type="scientific">Halochromatium glycolicum</name>
    <dbReference type="NCBI Taxonomy" id="85075"/>
    <lineage>
        <taxon>Bacteria</taxon>
        <taxon>Pseudomonadati</taxon>
        <taxon>Pseudomonadota</taxon>
        <taxon>Gammaproteobacteria</taxon>
        <taxon>Chromatiales</taxon>
        <taxon>Chromatiaceae</taxon>
        <taxon>Halochromatium</taxon>
    </lineage>
</organism>
<keyword evidence="5 7" id="KW-0687">Ribonucleoprotein</keyword>
<dbReference type="PANTHER" id="PTHR21368">
    <property type="entry name" value="50S RIBOSOMAL PROTEIN L9"/>
    <property type="match status" value="1"/>
</dbReference>
<evidence type="ECO:0000256" key="1">
    <source>
        <dbReference type="ARBA" id="ARBA00010605"/>
    </source>
</evidence>
<evidence type="ECO:0000256" key="4">
    <source>
        <dbReference type="ARBA" id="ARBA00022980"/>
    </source>
</evidence>
<evidence type="ECO:0000256" key="3">
    <source>
        <dbReference type="ARBA" id="ARBA00022884"/>
    </source>
</evidence>
<dbReference type="Gene3D" id="3.40.5.10">
    <property type="entry name" value="Ribosomal protein L9, N-terminal domain"/>
    <property type="match status" value="1"/>
</dbReference>
<dbReference type="HAMAP" id="MF_00503">
    <property type="entry name" value="Ribosomal_bL9"/>
    <property type="match status" value="1"/>
</dbReference>
<dbReference type="PROSITE" id="PS00651">
    <property type="entry name" value="RIBOSOMAL_L9"/>
    <property type="match status" value="1"/>
</dbReference>
<dbReference type="InterPro" id="IPR020070">
    <property type="entry name" value="Ribosomal_bL9_N"/>
</dbReference>
<accession>A0AAJ0X7K9</accession>